<protein>
    <submittedName>
        <fullName evidence="3">SRPBCC family protein</fullName>
    </submittedName>
</protein>
<evidence type="ECO:0000259" key="2">
    <source>
        <dbReference type="Pfam" id="PF03364"/>
    </source>
</evidence>
<reference evidence="3 4" key="1">
    <citation type="submission" date="2024-06" db="EMBL/GenBank/DDBJ databases">
        <title>The Natural Products Discovery Center: Release of the First 8490 Sequenced Strains for Exploring Actinobacteria Biosynthetic Diversity.</title>
        <authorList>
            <person name="Kalkreuter E."/>
            <person name="Kautsar S.A."/>
            <person name="Yang D."/>
            <person name="Bader C.D."/>
            <person name="Teijaro C.N."/>
            <person name="Fluegel L."/>
            <person name="Davis C.M."/>
            <person name="Simpson J.R."/>
            <person name="Lauterbach L."/>
            <person name="Steele A.D."/>
            <person name="Gui C."/>
            <person name="Meng S."/>
            <person name="Li G."/>
            <person name="Viehrig K."/>
            <person name="Ye F."/>
            <person name="Su P."/>
            <person name="Kiefer A.F."/>
            <person name="Nichols A."/>
            <person name="Cepeda A.J."/>
            <person name="Yan W."/>
            <person name="Fan B."/>
            <person name="Jiang Y."/>
            <person name="Adhikari A."/>
            <person name="Zheng C.-J."/>
            <person name="Schuster L."/>
            <person name="Cowan T.M."/>
            <person name="Smanski M.J."/>
            <person name="Chevrette M.G."/>
            <person name="De Carvalho L.P.S."/>
            <person name="Shen B."/>
        </authorList>
    </citation>
    <scope>NUCLEOTIDE SEQUENCE [LARGE SCALE GENOMIC DNA]</scope>
    <source>
        <strain evidence="3 4">NPDC006434</strain>
    </source>
</reference>
<evidence type="ECO:0000313" key="4">
    <source>
        <dbReference type="Proteomes" id="UP001550210"/>
    </source>
</evidence>
<dbReference type="RefSeq" id="WP_355395712.1">
    <property type="nucleotide sequence ID" value="NZ_JBEXPZ010000012.1"/>
</dbReference>
<comment type="caution">
    <text evidence="3">The sequence shown here is derived from an EMBL/GenBank/DDBJ whole genome shotgun (WGS) entry which is preliminary data.</text>
</comment>
<keyword evidence="4" id="KW-1185">Reference proteome</keyword>
<proteinExistence type="predicted"/>
<dbReference type="InterPro" id="IPR047137">
    <property type="entry name" value="ORF3"/>
</dbReference>
<feature type="domain" description="Coenzyme Q-binding protein COQ10 START" evidence="2">
    <location>
        <begin position="134"/>
        <end position="252"/>
    </location>
</feature>
<gene>
    <name evidence="3" type="ORF">ABZZ21_11025</name>
</gene>
<dbReference type="Gene3D" id="3.30.530.20">
    <property type="match status" value="1"/>
</dbReference>
<dbReference type="EMBL" id="JBEXPZ010000012">
    <property type="protein sequence ID" value="MET9845095.1"/>
    <property type="molecule type" value="Genomic_DNA"/>
</dbReference>
<feature type="region of interest" description="Disordered" evidence="1">
    <location>
        <begin position="99"/>
        <end position="127"/>
    </location>
</feature>
<dbReference type="Proteomes" id="UP001550210">
    <property type="component" value="Unassembled WGS sequence"/>
</dbReference>
<evidence type="ECO:0000256" key="1">
    <source>
        <dbReference type="SAM" id="MobiDB-lite"/>
    </source>
</evidence>
<feature type="compositionally biased region" description="Gly residues" evidence="1">
    <location>
        <begin position="1"/>
        <end position="12"/>
    </location>
</feature>
<dbReference type="SUPFAM" id="SSF55961">
    <property type="entry name" value="Bet v1-like"/>
    <property type="match status" value="1"/>
</dbReference>
<organism evidence="3 4">
    <name type="scientific">Streptomyces ossamyceticus</name>
    <dbReference type="NCBI Taxonomy" id="249581"/>
    <lineage>
        <taxon>Bacteria</taxon>
        <taxon>Bacillati</taxon>
        <taxon>Actinomycetota</taxon>
        <taxon>Actinomycetes</taxon>
        <taxon>Kitasatosporales</taxon>
        <taxon>Streptomycetaceae</taxon>
        <taxon>Streptomyces</taxon>
    </lineage>
</organism>
<name>A0ABV2UVH0_9ACTN</name>
<dbReference type="PANTHER" id="PTHR33824:SF7">
    <property type="entry name" value="POLYKETIDE CYCLASE_DEHYDRASE AND LIPID TRANSPORT SUPERFAMILY PROTEIN"/>
    <property type="match status" value="1"/>
</dbReference>
<dbReference type="CDD" id="cd07817">
    <property type="entry name" value="SRPBCC_8"/>
    <property type="match status" value="1"/>
</dbReference>
<accession>A0ABV2UVH0</accession>
<sequence>MAEGNGAKGGAGTLSKTRDEALHNPGTARLKEELEEYIEARLAVMLEGAGHKIGEGARRIGEGHLTDGLASTASHAKGSLMDKVKGAGGKAMDVAGKAKDAAGKAKDSVAGKKQGKNPEGGTGRGHTMIEDIDVGVPVREAYNQWTQFQEFSRFAKGVVAVDQQDDTTTQWQVKVAKSKRRWRGNITEQVPDERIAWTSEGEKATTKGVVTFHPLGENLTKVLLVIEYSPKGLFERTGGLFRAQGRRARLDLKLFRTFVMMRGEATGGWRGEIHDGEVTESHEDAENAENAENAEDTEETEETEDTEATGADDTDADDEGPEEEDTEPRDEEEEEDEDEAPEADDEYEDDEEDDEEAGEDEDGVDDEYEDDEEDDEEAGEDEDGVDDEYEDDEEEAAEDEEPEKEARSSAS</sequence>
<feature type="compositionally biased region" description="Acidic residues" evidence="1">
    <location>
        <begin position="286"/>
        <end position="403"/>
    </location>
</feature>
<dbReference type="InterPro" id="IPR005031">
    <property type="entry name" value="COQ10_START"/>
</dbReference>
<dbReference type="PANTHER" id="PTHR33824">
    <property type="entry name" value="POLYKETIDE CYCLASE/DEHYDRASE AND LIPID TRANSPORT SUPERFAMILY PROTEIN"/>
    <property type="match status" value="1"/>
</dbReference>
<dbReference type="Pfam" id="PF03364">
    <property type="entry name" value="Polyketide_cyc"/>
    <property type="match status" value="1"/>
</dbReference>
<evidence type="ECO:0000313" key="3">
    <source>
        <dbReference type="EMBL" id="MET9845095.1"/>
    </source>
</evidence>
<feature type="compositionally biased region" description="Basic and acidic residues" evidence="1">
    <location>
        <begin position="99"/>
        <end position="110"/>
    </location>
</feature>
<feature type="region of interest" description="Disordered" evidence="1">
    <location>
        <begin position="1"/>
        <end position="28"/>
    </location>
</feature>
<feature type="region of interest" description="Disordered" evidence="1">
    <location>
        <begin position="278"/>
        <end position="411"/>
    </location>
</feature>
<dbReference type="InterPro" id="IPR023393">
    <property type="entry name" value="START-like_dom_sf"/>
</dbReference>